<dbReference type="Gene3D" id="1.10.150.320">
    <property type="entry name" value="Photosystem II 12 kDa extrinsic protein"/>
    <property type="match status" value="1"/>
</dbReference>
<dbReference type="SUPFAM" id="SSF102114">
    <property type="entry name" value="Radical SAM enzymes"/>
    <property type="match status" value="1"/>
</dbReference>
<dbReference type="GO" id="GO:0003824">
    <property type="term" value="F:catalytic activity"/>
    <property type="evidence" value="ECO:0007669"/>
    <property type="project" value="InterPro"/>
</dbReference>
<dbReference type="PROSITE" id="PS51918">
    <property type="entry name" value="RADICAL_SAM"/>
    <property type="match status" value="1"/>
</dbReference>
<keyword evidence="2" id="KW-0479">Metal-binding</keyword>
<dbReference type="OrthoDB" id="15118at2157"/>
<name>A0A7K4HRF2_9EURY</name>
<dbReference type="SMART" id="SM00729">
    <property type="entry name" value="Elp3"/>
    <property type="match status" value="1"/>
</dbReference>
<dbReference type="Proteomes" id="UP000570823">
    <property type="component" value="Unassembled WGS sequence"/>
</dbReference>
<dbReference type="GO" id="GO:0003677">
    <property type="term" value="F:DNA binding"/>
    <property type="evidence" value="ECO:0007669"/>
    <property type="project" value="InterPro"/>
</dbReference>
<evidence type="ECO:0000256" key="4">
    <source>
        <dbReference type="ARBA" id="ARBA00023014"/>
    </source>
</evidence>
<dbReference type="Gene3D" id="3.20.20.70">
    <property type="entry name" value="Aldolase class I"/>
    <property type="match status" value="1"/>
</dbReference>
<dbReference type="AlphaFoldDB" id="A0A7K4HRF2"/>
<dbReference type="RefSeq" id="WP_176789428.1">
    <property type="nucleotide sequence ID" value="NZ_JABXWR010000001.1"/>
</dbReference>
<dbReference type="GO" id="GO:0051536">
    <property type="term" value="F:iron-sulfur cluster binding"/>
    <property type="evidence" value="ECO:0007669"/>
    <property type="project" value="UniProtKB-KW"/>
</dbReference>
<dbReference type="SUPFAM" id="SSF47781">
    <property type="entry name" value="RuvA domain 2-like"/>
    <property type="match status" value="1"/>
</dbReference>
<keyword evidence="1" id="KW-0949">S-adenosyl-L-methionine</keyword>
<sequence length="345" mass="37757">MSLGETLAVLTEAAGFDMSPRSERPVRARCGRLLKVLLCGKCSFDCAYCAVRTKREAYALAPADLARAFLTMHREGRADGLFLSSGIPRDVDETMAGILETGEILRTSGFTGYLHLKVLPGAARADIAEAARLADRISINLEAPSASRLSEVAGVKDYRQDIEKRQAWIADAMPGRHTTQVVVGAAGESDAEILTCMERQYRRLGTARVYYSAFTPLTGTPLQGRPPAPLWRQNRLYQVDALVRAYGWRADGVADVLDGDGFLTDADPKILLAREMPPVDVNAAPYADLLRVPGIGPEGARRILDARRRRPLHSGADLRRCGVAHRAAGYLVFEERDVQTTLFAF</sequence>
<dbReference type="InterPro" id="IPR003583">
    <property type="entry name" value="Hlx-hairpin-Hlx_DNA-bd_motif"/>
</dbReference>
<comment type="caution">
    <text evidence="6">The sequence shown here is derived from an EMBL/GenBank/DDBJ whole genome shotgun (WGS) entry which is preliminary data.</text>
</comment>
<dbReference type="SFLD" id="SFLDS00029">
    <property type="entry name" value="Radical_SAM"/>
    <property type="match status" value="1"/>
</dbReference>
<evidence type="ECO:0000256" key="1">
    <source>
        <dbReference type="ARBA" id="ARBA00022691"/>
    </source>
</evidence>
<dbReference type="InterPro" id="IPR010994">
    <property type="entry name" value="RuvA_2-like"/>
</dbReference>
<dbReference type="InterPro" id="IPR058240">
    <property type="entry name" value="rSAM_sf"/>
</dbReference>
<evidence type="ECO:0000259" key="5">
    <source>
        <dbReference type="PROSITE" id="PS51918"/>
    </source>
</evidence>
<dbReference type="InterPro" id="IPR007197">
    <property type="entry name" value="rSAM"/>
</dbReference>
<evidence type="ECO:0000313" key="7">
    <source>
        <dbReference type="Proteomes" id="UP000570823"/>
    </source>
</evidence>
<organism evidence="6 7">
    <name type="scientific">Methanofollis tationis</name>
    <dbReference type="NCBI Taxonomy" id="81417"/>
    <lineage>
        <taxon>Archaea</taxon>
        <taxon>Methanobacteriati</taxon>
        <taxon>Methanobacteriota</taxon>
        <taxon>Stenosarchaea group</taxon>
        <taxon>Methanomicrobia</taxon>
        <taxon>Methanomicrobiales</taxon>
        <taxon>Methanomicrobiaceae</taxon>
        <taxon>Methanofollis</taxon>
    </lineage>
</organism>
<proteinExistence type="predicted"/>
<dbReference type="GO" id="GO:0046872">
    <property type="term" value="F:metal ion binding"/>
    <property type="evidence" value="ECO:0007669"/>
    <property type="project" value="UniProtKB-KW"/>
</dbReference>
<feature type="domain" description="Radical SAM core" evidence="5">
    <location>
        <begin position="26"/>
        <end position="249"/>
    </location>
</feature>
<accession>A0A7K4HRF2</accession>
<evidence type="ECO:0000256" key="3">
    <source>
        <dbReference type="ARBA" id="ARBA00023004"/>
    </source>
</evidence>
<dbReference type="EMBL" id="JABXWR010000001">
    <property type="protein sequence ID" value="NVO67819.1"/>
    <property type="molecule type" value="Genomic_DNA"/>
</dbReference>
<keyword evidence="4" id="KW-0411">Iron-sulfur</keyword>
<reference evidence="6 7" key="1">
    <citation type="submission" date="2020-06" db="EMBL/GenBank/DDBJ databases">
        <title>Methanofollis fontis sp. nov., a methanogen isolated from marine sediments near a cold seep at Four-Way Closure Ridge offshore southwestern Taiwan.</title>
        <authorList>
            <person name="Chen S.-C."/>
            <person name="Teng N.-H."/>
            <person name="Lin Y.-S."/>
            <person name="Lai M.-C."/>
            <person name="Chen H.-H."/>
            <person name="Wang C.-C."/>
        </authorList>
    </citation>
    <scope>NUCLEOTIDE SEQUENCE [LARGE SCALE GENOMIC DNA]</scope>
    <source>
        <strain evidence="6 7">DSM 2702</strain>
    </source>
</reference>
<dbReference type="SMART" id="SM00278">
    <property type="entry name" value="HhH1"/>
    <property type="match status" value="1"/>
</dbReference>
<evidence type="ECO:0000313" key="6">
    <source>
        <dbReference type="EMBL" id="NVO67819.1"/>
    </source>
</evidence>
<gene>
    <name evidence="6" type="ORF">HWN36_11010</name>
</gene>
<dbReference type="InterPro" id="IPR006638">
    <property type="entry name" value="Elp3/MiaA/NifB-like_rSAM"/>
</dbReference>
<protein>
    <submittedName>
        <fullName evidence="6">Radical SAM protein</fullName>
    </submittedName>
</protein>
<dbReference type="Pfam" id="PF04055">
    <property type="entry name" value="Radical_SAM"/>
    <property type="match status" value="1"/>
</dbReference>
<keyword evidence="3" id="KW-0408">Iron</keyword>
<dbReference type="InterPro" id="IPR023874">
    <property type="entry name" value="DNA_rSAM_put"/>
</dbReference>
<dbReference type="InterPro" id="IPR013785">
    <property type="entry name" value="Aldolase_TIM"/>
</dbReference>
<dbReference type="SFLD" id="SFLDG01102">
    <property type="entry name" value="Uncharacterised_Radical_SAM_Su"/>
    <property type="match status" value="1"/>
</dbReference>
<dbReference type="GO" id="GO:0006281">
    <property type="term" value="P:DNA repair"/>
    <property type="evidence" value="ECO:0007669"/>
    <property type="project" value="InterPro"/>
</dbReference>
<evidence type="ECO:0000256" key="2">
    <source>
        <dbReference type="ARBA" id="ARBA00022723"/>
    </source>
</evidence>
<keyword evidence="7" id="KW-1185">Reference proteome</keyword>